<evidence type="ECO:0000256" key="1">
    <source>
        <dbReference type="SAM" id="MobiDB-lite"/>
    </source>
</evidence>
<keyword evidence="3" id="KW-1185">Reference proteome</keyword>
<sequence>MKKMANEIAEIKKFTLGQASNSSPAPIAMEVPEASTGGSGASKRRAIESKQNDATGKTLAAMEEVLAAMQSSLSQIQIALSDPQRGLVAINERIERLESAGRTAPSTATGPTPDMRLPRNPPSYIIAPPTAASDVGSRLVIVVE</sequence>
<gene>
    <name evidence="2" type="ORF">HPB52_005931</name>
</gene>
<name>A0A9D4PDB4_RHISA</name>
<organism evidence="2 3">
    <name type="scientific">Rhipicephalus sanguineus</name>
    <name type="common">Brown dog tick</name>
    <name type="synonym">Ixodes sanguineus</name>
    <dbReference type="NCBI Taxonomy" id="34632"/>
    <lineage>
        <taxon>Eukaryota</taxon>
        <taxon>Metazoa</taxon>
        <taxon>Ecdysozoa</taxon>
        <taxon>Arthropoda</taxon>
        <taxon>Chelicerata</taxon>
        <taxon>Arachnida</taxon>
        <taxon>Acari</taxon>
        <taxon>Parasitiformes</taxon>
        <taxon>Ixodida</taxon>
        <taxon>Ixodoidea</taxon>
        <taxon>Ixodidae</taxon>
        <taxon>Rhipicephalinae</taxon>
        <taxon>Rhipicephalus</taxon>
        <taxon>Rhipicephalus</taxon>
    </lineage>
</organism>
<protein>
    <submittedName>
        <fullName evidence="2">Uncharacterized protein</fullName>
    </submittedName>
</protein>
<reference evidence="2" key="1">
    <citation type="journal article" date="2020" name="Cell">
        <title>Large-Scale Comparative Analyses of Tick Genomes Elucidate Their Genetic Diversity and Vector Capacities.</title>
        <authorList>
            <consortium name="Tick Genome and Microbiome Consortium (TIGMIC)"/>
            <person name="Jia N."/>
            <person name="Wang J."/>
            <person name="Shi W."/>
            <person name="Du L."/>
            <person name="Sun Y."/>
            <person name="Zhan W."/>
            <person name="Jiang J.F."/>
            <person name="Wang Q."/>
            <person name="Zhang B."/>
            <person name="Ji P."/>
            <person name="Bell-Sakyi L."/>
            <person name="Cui X.M."/>
            <person name="Yuan T.T."/>
            <person name="Jiang B.G."/>
            <person name="Yang W.F."/>
            <person name="Lam T.T."/>
            <person name="Chang Q.C."/>
            <person name="Ding S.J."/>
            <person name="Wang X.J."/>
            <person name="Zhu J.G."/>
            <person name="Ruan X.D."/>
            <person name="Zhao L."/>
            <person name="Wei J.T."/>
            <person name="Ye R.Z."/>
            <person name="Que T.C."/>
            <person name="Du C.H."/>
            <person name="Zhou Y.H."/>
            <person name="Cheng J.X."/>
            <person name="Dai P.F."/>
            <person name="Guo W.B."/>
            <person name="Han X.H."/>
            <person name="Huang E.J."/>
            <person name="Li L.F."/>
            <person name="Wei W."/>
            <person name="Gao Y.C."/>
            <person name="Liu J.Z."/>
            <person name="Shao H.Z."/>
            <person name="Wang X."/>
            <person name="Wang C.C."/>
            <person name="Yang T.C."/>
            <person name="Huo Q.B."/>
            <person name="Li W."/>
            <person name="Chen H.Y."/>
            <person name="Chen S.E."/>
            <person name="Zhou L.G."/>
            <person name="Ni X.B."/>
            <person name="Tian J.H."/>
            <person name="Sheng Y."/>
            <person name="Liu T."/>
            <person name="Pan Y.S."/>
            <person name="Xia L.Y."/>
            <person name="Li J."/>
            <person name="Zhao F."/>
            <person name="Cao W.C."/>
        </authorList>
    </citation>
    <scope>NUCLEOTIDE SEQUENCE</scope>
    <source>
        <strain evidence="2">Rsan-2018</strain>
    </source>
</reference>
<dbReference type="AlphaFoldDB" id="A0A9D4PDB4"/>
<dbReference type="Proteomes" id="UP000821837">
    <property type="component" value="Unassembled WGS sequence"/>
</dbReference>
<accession>A0A9D4PDB4</accession>
<feature type="region of interest" description="Disordered" evidence="1">
    <location>
        <begin position="98"/>
        <end position="120"/>
    </location>
</feature>
<comment type="caution">
    <text evidence="2">The sequence shown here is derived from an EMBL/GenBank/DDBJ whole genome shotgun (WGS) entry which is preliminary data.</text>
</comment>
<evidence type="ECO:0000313" key="2">
    <source>
        <dbReference type="EMBL" id="KAH7935324.1"/>
    </source>
</evidence>
<evidence type="ECO:0000313" key="3">
    <source>
        <dbReference type="Proteomes" id="UP000821837"/>
    </source>
</evidence>
<feature type="region of interest" description="Disordered" evidence="1">
    <location>
        <begin position="17"/>
        <end position="55"/>
    </location>
</feature>
<dbReference type="EMBL" id="JABSTV010001255">
    <property type="protein sequence ID" value="KAH7935324.1"/>
    <property type="molecule type" value="Genomic_DNA"/>
</dbReference>
<reference evidence="2" key="2">
    <citation type="submission" date="2021-09" db="EMBL/GenBank/DDBJ databases">
        <authorList>
            <person name="Jia N."/>
            <person name="Wang J."/>
            <person name="Shi W."/>
            <person name="Du L."/>
            <person name="Sun Y."/>
            <person name="Zhan W."/>
            <person name="Jiang J."/>
            <person name="Wang Q."/>
            <person name="Zhang B."/>
            <person name="Ji P."/>
            <person name="Sakyi L.B."/>
            <person name="Cui X."/>
            <person name="Yuan T."/>
            <person name="Jiang B."/>
            <person name="Yang W."/>
            <person name="Lam T.T.-Y."/>
            <person name="Chang Q."/>
            <person name="Ding S."/>
            <person name="Wang X."/>
            <person name="Zhu J."/>
            <person name="Ruan X."/>
            <person name="Zhao L."/>
            <person name="Wei J."/>
            <person name="Que T."/>
            <person name="Du C."/>
            <person name="Cheng J."/>
            <person name="Dai P."/>
            <person name="Han X."/>
            <person name="Huang E."/>
            <person name="Gao Y."/>
            <person name="Liu J."/>
            <person name="Shao H."/>
            <person name="Ye R."/>
            <person name="Li L."/>
            <person name="Wei W."/>
            <person name="Wang X."/>
            <person name="Wang C."/>
            <person name="Huo Q."/>
            <person name="Li W."/>
            <person name="Guo W."/>
            <person name="Chen H."/>
            <person name="Chen S."/>
            <person name="Zhou L."/>
            <person name="Zhou L."/>
            <person name="Ni X."/>
            <person name="Tian J."/>
            <person name="Zhou Y."/>
            <person name="Sheng Y."/>
            <person name="Liu T."/>
            <person name="Pan Y."/>
            <person name="Xia L."/>
            <person name="Li J."/>
            <person name="Zhao F."/>
            <person name="Cao W."/>
        </authorList>
    </citation>
    <scope>NUCLEOTIDE SEQUENCE</scope>
    <source>
        <strain evidence="2">Rsan-2018</strain>
        <tissue evidence="2">Larvae</tissue>
    </source>
</reference>
<proteinExistence type="predicted"/>